<dbReference type="PANTHER" id="PTHR35037">
    <property type="entry name" value="C-TERMINAL REGION OF AIDA-LIKE PROTEIN"/>
    <property type="match status" value="1"/>
</dbReference>
<dbReference type="PANTHER" id="PTHR35037:SF3">
    <property type="entry name" value="C-TERMINAL REGION OF AIDA-LIKE PROTEIN"/>
    <property type="match status" value="1"/>
</dbReference>
<dbReference type="InterPro" id="IPR006315">
    <property type="entry name" value="OM_autotransptr_brl_dom"/>
</dbReference>
<evidence type="ECO:0000313" key="2">
    <source>
        <dbReference type="EMBL" id="MFA0789140.1"/>
    </source>
</evidence>
<feature type="domain" description="Autotransporter" evidence="1">
    <location>
        <begin position="500"/>
        <end position="788"/>
    </location>
</feature>
<dbReference type="InterPro" id="IPR036709">
    <property type="entry name" value="Autotransporte_beta_dom_sf"/>
</dbReference>
<dbReference type="NCBIfam" id="TIGR01414">
    <property type="entry name" value="autotrans_barl"/>
    <property type="match status" value="1"/>
</dbReference>
<gene>
    <name evidence="2" type="ORF">ACCI51_01195</name>
</gene>
<dbReference type="SUPFAM" id="SSF51126">
    <property type="entry name" value="Pectin lyase-like"/>
    <property type="match status" value="1"/>
</dbReference>
<dbReference type="Pfam" id="PF03797">
    <property type="entry name" value="Autotransporter"/>
    <property type="match status" value="1"/>
</dbReference>
<proteinExistence type="predicted"/>
<dbReference type="PROSITE" id="PS51208">
    <property type="entry name" value="AUTOTRANSPORTER"/>
    <property type="match status" value="1"/>
</dbReference>
<dbReference type="Gene3D" id="2.160.20.20">
    <property type="match status" value="1"/>
</dbReference>
<dbReference type="InterPro" id="IPR043990">
    <property type="entry name" value="AC_1"/>
</dbReference>
<dbReference type="CDD" id="cd01344">
    <property type="entry name" value="PL2_Passenger_AT"/>
    <property type="match status" value="1"/>
</dbReference>
<dbReference type="PRINTS" id="PR00313">
    <property type="entry name" value="CABNDNGRPT"/>
</dbReference>
<dbReference type="InterPro" id="IPR011050">
    <property type="entry name" value="Pectin_lyase_fold/virulence"/>
</dbReference>
<dbReference type="InterPro" id="IPR051551">
    <property type="entry name" value="Autotransporter_adhesion"/>
</dbReference>
<organism evidence="2 3">
    <name type="scientific">Microbulbifer echini</name>
    <dbReference type="NCBI Taxonomy" id="1529067"/>
    <lineage>
        <taxon>Bacteria</taxon>
        <taxon>Pseudomonadati</taxon>
        <taxon>Pseudomonadota</taxon>
        <taxon>Gammaproteobacteria</taxon>
        <taxon>Cellvibrionales</taxon>
        <taxon>Microbulbiferaceae</taxon>
        <taxon>Microbulbifer</taxon>
    </lineage>
</organism>
<dbReference type="EMBL" id="JBGMEL010000001">
    <property type="protein sequence ID" value="MFA0789140.1"/>
    <property type="molecule type" value="Genomic_DNA"/>
</dbReference>
<protein>
    <submittedName>
        <fullName evidence="2">Autotransporter outer membrane beta-barrel domain-containing protein</fullName>
    </submittedName>
</protein>
<reference evidence="2 3" key="1">
    <citation type="submission" date="2024-08" db="EMBL/GenBank/DDBJ databases">
        <authorList>
            <person name="Ishaq N."/>
        </authorList>
    </citation>
    <scope>NUCLEOTIDE SEQUENCE [LARGE SCALE GENOMIC DNA]</scope>
    <source>
        <strain evidence="2 3">JCM 30400</strain>
    </source>
</reference>
<sequence length="788" mass="86418">MENTSLARNFLTTGRKSAFVGLSTVVITLIFFSAKPVAECSPGNVGTDGPDQIICNEDSDAESADVDGLGGNDTLELDGGTINNAYGGIGDDQIYIRGAIVNDSVYGGDGKDLIVLDERSSDIGDYLNGGGIHGGVGDDEIQILDGLSFHVWGGEGNDQITLDGGFIFNYLDAGEGDDYIHWDEGIANEIRGGPGSDMLVIDSYSFDGDAILNGGDDLSAEDGDIDTLIFKLDYRVDGNQLNNWERVVIWGSSKLILTGSLNVGGGLDFDNNPLGLHIKWGGQAFIDPKEYTITGNVANDGTIDLVNKELNTLIIQKDSDNNYGHYIGGNGRLWMDVILDNENAGSDQLKIKGDASGSTFITIYNLEGTGARTQDNGIKLVSVEGKSTDNAFILSGDYVTRDQQPATIGGAYAYTLHQNDVSGQSDGDWYLRSTVSNSSRFPNGGMVRWQPAAVMYETLPQVLRSLNIPSPLRSRVGNRYWVGSSYLDLYNEDYANSLETTIDTRGLWIRNGARYVSTTPKQSTTWASWDQTLYQIQVGADLPLNLSVYGSAPVASLALHYGDSRNTVDSFFGDGTIDAKTYGVSSYLTWYSYQGLYLDAQFKLSWFDFEFDADDLRTLKNSSEGYGYGFALEGGWNFKLYNYYSITPQAQLIYTSEEAEDFEDTYDVLVGDINNNGLLLRLGATFEKRKSQRKSSRNMYGSLPLERFGYYVTSGLTFNLDQETDLVVSGTRLIQKPDAWYADLRMGISYEECGDHCSIYSELFYSSSLENPGNSFAGGLELGFRYKW</sequence>
<dbReference type="RefSeq" id="WP_371842300.1">
    <property type="nucleotide sequence ID" value="NZ_JBGMEL010000001.1"/>
</dbReference>
<dbReference type="SMART" id="SM00869">
    <property type="entry name" value="Autotransporter"/>
    <property type="match status" value="1"/>
</dbReference>
<dbReference type="Pfam" id="PF18883">
    <property type="entry name" value="AC_1"/>
    <property type="match status" value="1"/>
</dbReference>
<dbReference type="SUPFAM" id="SSF103515">
    <property type="entry name" value="Autotransporter"/>
    <property type="match status" value="1"/>
</dbReference>
<dbReference type="Gene3D" id="2.40.128.130">
    <property type="entry name" value="Autotransporter beta-domain"/>
    <property type="match status" value="1"/>
</dbReference>
<dbReference type="InterPro" id="IPR005546">
    <property type="entry name" value="Autotransporte_beta"/>
</dbReference>
<dbReference type="InterPro" id="IPR012332">
    <property type="entry name" value="Autotransporter_pectin_lyase_C"/>
</dbReference>
<dbReference type="Proteomes" id="UP001569414">
    <property type="component" value="Unassembled WGS sequence"/>
</dbReference>
<dbReference type="Gene3D" id="2.160.20.160">
    <property type="match status" value="1"/>
</dbReference>
<keyword evidence="3" id="KW-1185">Reference proteome</keyword>
<evidence type="ECO:0000259" key="1">
    <source>
        <dbReference type="PROSITE" id="PS51208"/>
    </source>
</evidence>
<accession>A0ABV4NIH6</accession>
<evidence type="ECO:0000313" key="3">
    <source>
        <dbReference type="Proteomes" id="UP001569414"/>
    </source>
</evidence>
<name>A0ABV4NIH6_9GAMM</name>
<comment type="caution">
    <text evidence="2">The sequence shown here is derived from an EMBL/GenBank/DDBJ whole genome shotgun (WGS) entry which is preliminary data.</text>
</comment>